<evidence type="ECO:0000313" key="2">
    <source>
        <dbReference type="Proteomes" id="UP000030982"/>
    </source>
</evidence>
<organism evidence="1 2">
    <name type="scientific">Sinomonas humi</name>
    <dbReference type="NCBI Taxonomy" id="1338436"/>
    <lineage>
        <taxon>Bacteria</taxon>
        <taxon>Bacillati</taxon>
        <taxon>Actinomycetota</taxon>
        <taxon>Actinomycetes</taxon>
        <taxon>Micrococcales</taxon>
        <taxon>Micrococcaceae</taxon>
        <taxon>Sinomonas</taxon>
    </lineage>
</organism>
<accession>A0A0B2AI76</accession>
<proteinExistence type="predicted"/>
<reference evidence="1 2" key="1">
    <citation type="submission" date="2014-09" db="EMBL/GenBank/DDBJ databases">
        <title>Genome sequence of Sinomonas sp. MUSC 117.</title>
        <authorList>
            <person name="Lee L.-H."/>
        </authorList>
    </citation>
    <scope>NUCLEOTIDE SEQUENCE [LARGE SCALE GENOMIC DNA]</scope>
    <source>
        <strain evidence="1 2">MUSC 117</strain>
    </source>
</reference>
<dbReference type="Proteomes" id="UP000030982">
    <property type="component" value="Unassembled WGS sequence"/>
</dbReference>
<gene>
    <name evidence="1" type="ORF">LK10_11240</name>
</gene>
<name>A0A0B2AI76_9MICC</name>
<dbReference type="AlphaFoldDB" id="A0A0B2AI76"/>
<evidence type="ECO:0000313" key="1">
    <source>
        <dbReference type="EMBL" id="KHL02953.1"/>
    </source>
</evidence>
<protein>
    <submittedName>
        <fullName evidence="1">Uncharacterized protein</fullName>
    </submittedName>
</protein>
<comment type="caution">
    <text evidence="1">The sequence shown here is derived from an EMBL/GenBank/DDBJ whole genome shotgun (WGS) entry which is preliminary data.</text>
</comment>
<sequence length="67" mass="7408">MTPDGTLDATGWGLFVVLCRWSSDVPLFAAIARRTDRTPCTGNRSPDRMLTVVDDLGRKLTDAERGR</sequence>
<keyword evidence="2" id="KW-1185">Reference proteome</keyword>
<dbReference type="EMBL" id="JTDL01000109">
    <property type="protein sequence ID" value="KHL02953.1"/>
    <property type="molecule type" value="Genomic_DNA"/>
</dbReference>